<dbReference type="InterPro" id="IPR003593">
    <property type="entry name" value="AAA+_ATPase"/>
</dbReference>
<dbReference type="InterPro" id="IPR027417">
    <property type="entry name" value="P-loop_NTPase"/>
</dbReference>
<organism evidence="4 5">
    <name type="scientific">Microbacterium istanbulense</name>
    <dbReference type="NCBI Taxonomy" id="3122049"/>
    <lineage>
        <taxon>Bacteria</taxon>
        <taxon>Bacillati</taxon>
        <taxon>Actinomycetota</taxon>
        <taxon>Actinomycetes</taxon>
        <taxon>Micrococcales</taxon>
        <taxon>Microbacteriaceae</taxon>
        <taxon>Microbacterium</taxon>
    </lineage>
</organism>
<dbReference type="Proteomes" id="UP001366085">
    <property type="component" value="Unassembled WGS sequence"/>
</dbReference>
<keyword evidence="1" id="KW-0547">Nucleotide-binding</keyword>
<name>A0ABU8LHS3_9MICO</name>
<evidence type="ECO:0000256" key="1">
    <source>
        <dbReference type="ARBA" id="ARBA00022741"/>
    </source>
</evidence>
<dbReference type="SMART" id="SM00382">
    <property type="entry name" value="AAA"/>
    <property type="match status" value="1"/>
</dbReference>
<dbReference type="EMBL" id="JBBDGN010000002">
    <property type="protein sequence ID" value="MEJ1090890.1"/>
    <property type="molecule type" value="Genomic_DNA"/>
</dbReference>
<dbReference type="RefSeq" id="WP_337317871.1">
    <property type="nucleotide sequence ID" value="NZ_JBBDGN010000002.1"/>
</dbReference>
<dbReference type="InterPro" id="IPR017871">
    <property type="entry name" value="ABC_transporter-like_CS"/>
</dbReference>
<dbReference type="Gene3D" id="3.40.50.300">
    <property type="entry name" value="P-loop containing nucleotide triphosphate hydrolases"/>
    <property type="match status" value="1"/>
</dbReference>
<evidence type="ECO:0000313" key="5">
    <source>
        <dbReference type="Proteomes" id="UP001366085"/>
    </source>
</evidence>
<dbReference type="PROSITE" id="PS00211">
    <property type="entry name" value="ABC_TRANSPORTER_1"/>
    <property type="match status" value="1"/>
</dbReference>
<accession>A0ABU8LHS3</accession>
<sequence length="211" mass="22275">MRVEAAAVSKAFGDRSVLTDINVSLDANGITAITGPSGAGKSTLLAIIGGAMRPDHGTVTIHREGTAHPASSRFTAWVPQGSNALPHRTVRDNAAIGALSRGTDWDEAYAAADEALERVKLGRLLHHRAKQLSGGELQRLSFARALCAERPLILADEPTANLDEENTRGIADILRGLAGHSAVIVATHDPLMIAAADQVIDVRRLNHHDAA</sequence>
<evidence type="ECO:0000259" key="3">
    <source>
        <dbReference type="PROSITE" id="PS50893"/>
    </source>
</evidence>
<dbReference type="Pfam" id="PF00005">
    <property type="entry name" value="ABC_tran"/>
    <property type="match status" value="1"/>
</dbReference>
<keyword evidence="2 4" id="KW-0067">ATP-binding</keyword>
<dbReference type="InterPro" id="IPR015854">
    <property type="entry name" value="ABC_transpr_LolD-like"/>
</dbReference>
<reference evidence="4 5" key="1">
    <citation type="submission" date="2024-02" db="EMBL/GenBank/DDBJ databases">
        <authorList>
            <person name="Saticioglu I.B."/>
        </authorList>
    </citation>
    <scope>NUCLEOTIDE SEQUENCE [LARGE SCALE GENOMIC DNA]</scope>
    <source>
        <strain evidence="4 5">Mu-43</strain>
    </source>
</reference>
<dbReference type="PROSITE" id="PS50893">
    <property type="entry name" value="ABC_TRANSPORTER_2"/>
    <property type="match status" value="1"/>
</dbReference>
<dbReference type="GO" id="GO:0005524">
    <property type="term" value="F:ATP binding"/>
    <property type="evidence" value="ECO:0007669"/>
    <property type="project" value="UniProtKB-KW"/>
</dbReference>
<comment type="caution">
    <text evidence="4">The sequence shown here is derived from an EMBL/GenBank/DDBJ whole genome shotgun (WGS) entry which is preliminary data.</text>
</comment>
<gene>
    <name evidence="4" type="ORF">WDU93_04215</name>
</gene>
<dbReference type="SUPFAM" id="SSF52540">
    <property type="entry name" value="P-loop containing nucleoside triphosphate hydrolases"/>
    <property type="match status" value="1"/>
</dbReference>
<proteinExistence type="predicted"/>
<dbReference type="InterPro" id="IPR003439">
    <property type="entry name" value="ABC_transporter-like_ATP-bd"/>
</dbReference>
<evidence type="ECO:0000313" key="4">
    <source>
        <dbReference type="EMBL" id="MEJ1090890.1"/>
    </source>
</evidence>
<feature type="domain" description="ABC transporter" evidence="3">
    <location>
        <begin position="3"/>
        <end position="211"/>
    </location>
</feature>
<protein>
    <submittedName>
        <fullName evidence="4">ATP-binding cassette domain-containing protein</fullName>
    </submittedName>
</protein>
<dbReference type="PANTHER" id="PTHR24220">
    <property type="entry name" value="IMPORT ATP-BINDING PROTEIN"/>
    <property type="match status" value="1"/>
</dbReference>
<evidence type="ECO:0000256" key="2">
    <source>
        <dbReference type="ARBA" id="ARBA00022840"/>
    </source>
</evidence>
<keyword evidence="5" id="KW-1185">Reference proteome</keyword>